<dbReference type="Proteomes" id="UP000022835">
    <property type="component" value="Unassembled WGS sequence"/>
</dbReference>
<gene>
    <name evidence="1" type="ORF">Y900_021460</name>
</gene>
<dbReference type="STRING" id="1440774.Y900_021460"/>
<proteinExistence type="predicted"/>
<dbReference type="AlphaFoldDB" id="A0A064CLI8"/>
<dbReference type="NCBIfam" id="NF046112">
    <property type="entry name" value="MSMEG_6209_Nter"/>
    <property type="match status" value="1"/>
</dbReference>
<organism evidence="1 2">
    <name type="scientific">Mycolicibacterium aromaticivorans JS19b1 = JCM 16368</name>
    <dbReference type="NCBI Taxonomy" id="1440774"/>
    <lineage>
        <taxon>Bacteria</taxon>
        <taxon>Bacillati</taxon>
        <taxon>Actinomycetota</taxon>
        <taxon>Actinomycetes</taxon>
        <taxon>Mycobacteriales</taxon>
        <taxon>Mycobacteriaceae</taxon>
        <taxon>Mycolicibacterium</taxon>
    </lineage>
</organism>
<reference evidence="1" key="1">
    <citation type="submission" date="2014-05" db="EMBL/GenBank/DDBJ databases">
        <title>Genome sequence of Mycobacterium aromaticivorans strain JS19b1T (= DSM 45407T).</title>
        <authorList>
            <person name="Kwak Y."/>
            <person name="Park G.-S."/>
            <person name="Li Q.X."/>
            <person name="Lee S.-E."/>
            <person name="Shin J.-H."/>
        </authorList>
    </citation>
    <scope>NUCLEOTIDE SEQUENCE [LARGE SCALE GENOMIC DNA]</scope>
    <source>
        <strain evidence="1">JS19b1</strain>
    </source>
</reference>
<name>A0A064CLI8_9MYCO</name>
<evidence type="ECO:0000313" key="1">
    <source>
        <dbReference type="EMBL" id="KDF01430.1"/>
    </source>
</evidence>
<sequence>MVGIPAEQHIIDQLVERLALAYPQIGREQVNRTVNEEYGRFDDRPIRDFIPLFVERHAVNRLSELVGS</sequence>
<accession>A0A064CLI8</accession>
<dbReference type="OrthoDB" id="4277148at2"/>
<comment type="caution">
    <text evidence="1">The sequence shown here is derived from an EMBL/GenBank/DDBJ whole genome shotgun (WGS) entry which is preliminary data.</text>
</comment>
<evidence type="ECO:0000313" key="2">
    <source>
        <dbReference type="Proteomes" id="UP000022835"/>
    </source>
</evidence>
<dbReference type="EMBL" id="JALN02000001">
    <property type="protein sequence ID" value="KDF01430.1"/>
    <property type="molecule type" value="Genomic_DNA"/>
</dbReference>
<protein>
    <submittedName>
        <fullName evidence="1">Uncharacterized protein</fullName>
    </submittedName>
</protein>
<keyword evidence="2" id="KW-1185">Reference proteome</keyword>
<dbReference type="Gene3D" id="1.10.8.1060">
    <property type="entry name" value="Corynebacterium glutamicum thioredoxin-dependent arsenate reductase, N-terminal domain"/>
    <property type="match status" value="1"/>
</dbReference>